<dbReference type="PROSITE" id="PS51464">
    <property type="entry name" value="SIS"/>
    <property type="match status" value="1"/>
</dbReference>
<comment type="similarity">
    <text evidence="1">Belongs to the PGI/PMI family.</text>
</comment>
<dbReference type="Proteomes" id="UP000423396">
    <property type="component" value="Chromosome"/>
</dbReference>
<reference evidence="4 5" key="1">
    <citation type="submission" date="2019-10" db="EMBL/GenBank/DDBJ databases">
        <title>Genome Sequences from Six Type Strain Members of the Archaeal Family Sulfolobaceae: Acidianus ambivalens, Acidianus infernus, Metallosphaera prunae, Stygiolobus azoricus, Sulfolobus metallicus, and Sulfurisphaera ohwakuensis.</title>
        <authorList>
            <person name="Counts J.A."/>
            <person name="Kelly R.M."/>
        </authorList>
    </citation>
    <scope>NUCLEOTIDE SEQUENCE [LARGE SCALE GENOMIC DNA]</scope>
    <source>
        <strain evidence="4 5">FC6</strain>
    </source>
</reference>
<dbReference type="GO" id="GO:0005975">
    <property type="term" value="P:carbohydrate metabolic process"/>
    <property type="evidence" value="ECO:0007669"/>
    <property type="project" value="InterPro"/>
</dbReference>
<evidence type="ECO:0000313" key="5">
    <source>
        <dbReference type="Proteomes" id="UP000423396"/>
    </source>
</evidence>
<keyword evidence="5" id="KW-1185">Reference proteome</keyword>
<dbReference type="CDD" id="cd05637">
    <property type="entry name" value="SIS_PGI_PMI_2"/>
    <property type="match status" value="1"/>
</dbReference>
<dbReference type="GO" id="GO:1901135">
    <property type="term" value="P:carbohydrate derivative metabolic process"/>
    <property type="evidence" value="ECO:0007669"/>
    <property type="project" value="InterPro"/>
</dbReference>
<dbReference type="CDD" id="cd05017">
    <property type="entry name" value="SIS_PGI_PMI_1"/>
    <property type="match status" value="1"/>
</dbReference>
<dbReference type="InterPro" id="IPR001347">
    <property type="entry name" value="SIS_dom"/>
</dbReference>
<dbReference type="AlphaFoldDB" id="A0A650CQ29"/>
<keyword evidence="2 4" id="KW-0413">Isomerase</keyword>
<evidence type="ECO:0000313" key="4">
    <source>
        <dbReference type="EMBL" id="QGR19946.1"/>
    </source>
</evidence>
<dbReference type="InterPro" id="IPR019490">
    <property type="entry name" value="Glu6P/Mann6P_isomerase_C"/>
</dbReference>
<dbReference type="KEGG" id="sazo:D1868_08090"/>
<dbReference type="GO" id="GO:0004476">
    <property type="term" value="F:mannose-6-phosphate isomerase activity"/>
    <property type="evidence" value="ECO:0007669"/>
    <property type="project" value="InterPro"/>
</dbReference>
<sequence length="308" mass="34834">MNNIYERWADFFSDALNSQVHELGKSEKIAYFGIGGSGIPGEALKLLSLPVPYEVFRGYKVKVDEKTTVFAVSYSGNTTETLVALKEAERQGVRKVVIITSGGKLLEYAKAKGYPFLILPRGLQTRYVFPYIFTYLIKLINNTLGVGYKERELLEGVTESQAKVKEIATDLASKIKGKIPVFYASDLLPIAERFKQEVNENAKYPAFFSQLPEANHNEIELYSENYPFHFQPVVFPSDIIDEKTAELINAITIRPFYSSPLKIISSMFLLAGFTSVKLAELMGLKPEELRLIPKIREITYKAFERELS</sequence>
<accession>A0A650CQ29</accession>
<evidence type="ECO:0000256" key="2">
    <source>
        <dbReference type="ARBA" id="ARBA00023235"/>
    </source>
</evidence>
<feature type="domain" description="SIS" evidence="3">
    <location>
        <begin position="19"/>
        <end position="154"/>
    </location>
</feature>
<dbReference type="SUPFAM" id="SSF53697">
    <property type="entry name" value="SIS domain"/>
    <property type="match status" value="1"/>
</dbReference>
<gene>
    <name evidence="4" type="ORF">D1868_08090</name>
</gene>
<name>A0A650CQ29_9CREN</name>
<dbReference type="OrthoDB" id="10151at2157"/>
<dbReference type="NCBIfam" id="TIGR02128">
    <property type="entry name" value="G6PI_arch"/>
    <property type="match status" value="1"/>
</dbReference>
<evidence type="ECO:0000259" key="3">
    <source>
        <dbReference type="PROSITE" id="PS51464"/>
    </source>
</evidence>
<dbReference type="GO" id="GO:0004347">
    <property type="term" value="F:glucose-6-phosphate isomerase activity"/>
    <property type="evidence" value="ECO:0007669"/>
    <property type="project" value="InterPro"/>
</dbReference>
<organism evidence="4 5">
    <name type="scientific">Stygiolobus azoricus</name>
    <dbReference type="NCBI Taxonomy" id="41675"/>
    <lineage>
        <taxon>Archaea</taxon>
        <taxon>Thermoproteota</taxon>
        <taxon>Thermoprotei</taxon>
        <taxon>Sulfolobales</taxon>
        <taxon>Sulfolobaceae</taxon>
        <taxon>Stygiolobus</taxon>
    </lineage>
</organism>
<dbReference type="InterPro" id="IPR046348">
    <property type="entry name" value="SIS_dom_sf"/>
</dbReference>
<dbReference type="GeneID" id="42799023"/>
<dbReference type="InterPro" id="IPR035484">
    <property type="entry name" value="SIS_PGI/PMI_1"/>
</dbReference>
<protein>
    <submittedName>
        <fullName evidence="4">Bifunctional phosphoglucose/phosphomannose isomerase</fullName>
    </submittedName>
</protein>
<dbReference type="EMBL" id="CP045483">
    <property type="protein sequence ID" value="QGR19946.1"/>
    <property type="molecule type" value="Genomic_DNA"/>
</dbReference>
<dbReference type="GO" id="GO:0097367">
    <property type="term" value="F:carbohydrate derivative binding"/>
    <property type="evidence" value="ECO:0007669"/>
    <property type="project" value="InterPro"/>
</dbReference>
<evidence type="ECO:0000256" key="1">
    <source>
        <dbReference type="ARBA" id="ARBA00010523"/>
    </source>
</evidence>
<dbReference type="NCBIfam" id="NF006422">
    <property type="entry name" value="PRK08674.1-1"/>
    <property type="match status" value="1"/>
</dbReference>
<dbReference type="Gene3D" id="3.40.50.10490">
    <property type="entry name" value="Glucose-6-phosphate isomerase like protein, domain 1"/>
    <property type="match status" value="2"/>
</dbReference>
<dbReference type="RefSeq" id="WP_156007254.1">
    <property type="nucleotide sequence ID" value="NZ_CP045483.1"/>
</dbReference>
<dbReference type="Pfam" id="PF10432">
    <property type="entry name" value="bact-PGI_C"/>
    <property type="match status" value="1"/>
</dbReference>
<proteinExistence type="inferred from homology"/>